<dbReference type="EMBL" id="JASXSX010000001">
    <property type="protein sequence ID" value="MDT3766607.1"/>
    <property type="molecule type" value="Genomic_DNA"/>
</dbReference>
<dbReference type="SUPFAM" id="SSF51430">
    <property type="entry name" value="NAD(P)-linked oxidoreductase"/>
    <property type="match status" value="1"/>
</dbReference>
<keyword evidence="3" id="KW-1185">Reference proteome</keyword>
<dbReference type="PANTHER" id="PTHR43364">
    <property type="entry name" value="NADH-SPECIFIC METHYLGLYOXAL REDUCTASE-RELATED"/>
    <property type="match status" value="1"/>
</dbReference>
<evidence type="ECO:0000313" key="2">
    <source>
        <dbReference type="EMBL" id="MDT3766607.1"/>
    </source>
</evidence>
<organism evidence="2 3">
    <name type="scientific">Gleimia hominis</name>
    <dbReference type="NCBI Taxonomy" id="595468"/>
    <lineage>
        <taxon>Bacteria</taxon>
        <taxon>Bacillati</taxon>
        <taxon>Actinomycetota</taxon>
        <taxon>Actinomycetes</taxon>
        <taxon>Actinomycetales</taxon>
        <taxon>Actinomycetaceae</taxon>
        <taxon>Gleimia</taxon>
    </lineage>
</organism>
<dbReference type="Proteomes" id="UP001247542">
    <property type="component" value="Unassembled WGS sequence"/>
</dbReference>
<dbReference type="InterPro" id="IPR036812">
    <property type="entry name" value="NAD(P)_OxRdtase_dom_sf"/>
</dbReference>
<feature type="domain" description="NADP-dependent oxidoreductase" evidence="1">
    <location>
        <begin position="13"/>
        <end position="307"/>
    </location>
</feature>
<reference evidence="2 3" key="1">
    <citation type="submission" date="2023-06" db="EMBL/GenBank/DDBJ databases">
        <title>Draft genome sequence of Gleimia hominis type strain CCUG 57540T.</title>
        <authorList>
            <person name="Salva-Serra F."/>
            <person name="Cardew S."/>
            <person name="Jensie Markopoulos S."/>
            <person name="Ohlen M."/>
            <person name="Inganas E."/>
            <person name="Svensson-Stadler L."/>
            <person name="Moore E.R.B."/>
        </authorList>
    </citation>
    <scope>NUCLEOTIDE SEQUENCE [LARGE SCALE GENOMIC DNA]</scope>
    <source>
        <strain evidence="2 3">CCUG 57540</strain>
    </source>
</reference>
<sequence>MNIGDSDLKTTGIALGGNTFGWTADVAQTADILDAFVELGGTLVDTADVYSAWAEGNEGGESEAAMGQWLEKPGNHKKLAVATKVSQKPGREGLAPENVRKAAEESLERLRIDQIDLYYAHQDDADVPMDEMAHAFSELASEGLIKEIGLSNFEPDRLELWMEVAKDKGYKLPVALQPHYNLVFRKDFEAQRQDFARKWNLAVFPYFSLAAGFLTGKYERDTAINGDRASMVDVYVNDQAYDVVDALRKIASAQGVTPAAVALAWLRAQETVAAPLASARNVEQLEQIMPGAQLELSDTDLTVLTELSKGL</sequence>
<dbReference type="RefSeq" id="WP_313271643.1">
    <property type="nucleotide sequence ID" value="NZ_JASXSX010000001.1"/>
</dbReference>
<dbReference type="InterPro" id="IPR023210">
    <property type="entry name" value="NADP_OxRdtase_dom"/>
</dbReference>
<dbReference type="InterPro" id="IPR018170">
    <property type="entry name" value="Aldo/ket_reductase_CS"/>
</dbReference>
<evidence type="ECO:0000313" key="3">
    <source>
        <dbReference type="Proteomes" id="UP001247542"/>
    </source>
</evidence>
<evidence type="ECO:0000259" key="1">
    <source>
        <dbReference type="Pfam" id="PF00248"/>
    </source>
</evidence>
<dbReference type="InterPro" id="IPR050523">
    <property type="entry name" value="AKR_Detox_Biosynth"/>
</dbReference>
<dbReference type="PROSITE" id="PS00062">
    <property type="entry name" value="ALDOKETO_REDUCTASE_2"/>
    <property type="match status" value="1"/>
</dbReference>
<name>A0ABU3I897_9ACTO</name>
<dbReference type="Gene3D" id="3.20.20.100">
    <property type="entry name" value="NADP-dependent oxidoreductase domain"/>
    <property type="match status" value="1"/>
</dbReference>
<accession>A0ABU3I897</accession>
<comment type="caution">
    <text evidence="2">The sequence shown here is derived from an EMBL/GenBank/DDBJ whole genome shotgun (WGS) entry which is preliminary data.</text>
</comment>
<dbReference type="Pfam" id="PF00248">
    <property type="entry name" value="Aldo_ket_red"/>
    <property type="match status" value="1"/>
</dbReference>
<gene>
    <name evidence="2" type="ORF">QS713_00780</name>
</gene>
<proteinExistence type="predicted"/>
<protein>
    <submittedName>
        <fullName evidence="2">Aldo/keto reductase</fullName>
    </submittedName>
</protein>
<dbReference type="PANTHER" id="PTHR43364:SF6">
    <property type="entry name" value="OXIDOREDUCTASE-RELATED"/>
    <property type="match status" value="1"/>
</dbReference>